<evidence type="ECO:0000313" key="5">
    <source>
        <dbReference type="EMBL" id="HJB30165.1"/>
    </source>
</evidence>
<comment type="similarity">
    <text evidence="1">Belongs to the Gfo/Idh/MocA family.</text>
</comment>
<dbReference type="FunFam" id="3.30.360.10:FF:000023">
    <property type="entry name" value="Inositol 2-dehydrogenase"/>
    <property type="match status" value="1"/>
</dbReference>
<dbReference type="Pfam" id="PF01408">
    <property type="entry name" value="GFO_IDH_MocA"/>
    <property type="match status" value="1"/>
</dbReference>
<dbReference type="Proteomes" id="UP000823842">
    <property type="component" value="Unassembled WGS sequence"/>
</dbReference>
<dbReference type="InterPro" id="IPR036291">
    <property type="entry name" value="NAD(P)-bd_dom_sf"/>
</dbReference>
<evidence type="ECO:0000256" key="1">
    <source>
        <dbReference type="ARBA" id="ARBA00010928"/>
    </source>
</evidence>
<feature type="domain" description="GFO/IDH/MocA-like oxidoreductase" evidence="4">
    <location>
        <begin position="131"/>
        <end position="251"/>
    </location>
</feature>
<dbReference type="InterPro" id="IPR055170">
    <property type="entry name" value="GFO_IDH_MocA-like_dom"/>
</dbReference>
<gene>
    <name evidence="5" type="primary">iolG</name>
    <name evidence="5" type="ORF">IAA06_15440</name>
</gene>
<dbReference type="SUPFAM" id="SSF55347">
    <property type="entry name" value="Glyceraldehyde-3-phosphate dehydrogenase-like, C-terminal domain"/>
    <property type="match status" value="1"/>
</dbReference>
<dbReference type="InterPro" id="IPR000683">
    <property type="entry name" value="Gfo/Idh/MocA-like_OxRdtase_N"/>
</dbReference>
<evidence type="ECO:0000313" key="6">
    <source>
        <dbReference type="Proteomes" id="UP000823842"/>
    </source>
</evidence>
<dbReference type="EMBL" id="DWYZ01000297">
    <property type="protein sequence ID" value="HJB30165.1"/>
    <property type="molecule type" value="Genomic_DNA"/>
</dbReference>
<dbReference type="Pfam" id="PF22725">
    <property type="entry name" value="GFO_IDH_MocA_C3"/>
    <property type="match status" value="1"/>
</dbReference>
<evidence type="ECO:0000259" key="4">
    <source>
        <dbReference type="Pfam" id="PF22725"/>
    </source>
</evidence>
<dbReference type="EC" id="1.1.1.18" evidence="5"/>
<keyword evidence="2 5" id="KW-0560">Oxidoreductase</keyword>
<dbReference type="Gene3D" id="3.30.360.10">
    <property type="entry name" value="Dihydrodipicolinate Reductase, domain 2"/>
    <property type="match status" value="1"/>
</dbReference>
<evidence type="ECO:0000256" key="2">
    <source>
        <dbReference type="ARBA" id="ARBA00023002"/>
    </source>
</evidence>
<dbReference type="Gene3D" id="3.40.50.720">
    <property type="entry name" value="NAD(P)-binding Rossmann-like Domain"/>
    <property type="match status" value="1"/>
</dbReference>
<dbReference type="PANTHER" id="PTHR42840:SF3">
    <property type="entry name" value="BINDING ROSSMANN FOLD OXIDOREDUCTASE, PUTATIVE (AFU_ORTHOLOGUE AFUA_2G10240)-RELATED"/>
    <property type="match status" value="1"/>
</dbReference>
<organism evidence="5 6">
    <name type="scientific">Candidatus Blautia faecavium</name>
    <dbReference type="NCBI Taxonomy" id="2838487"/>
    <lineage>
        <taxon>Bacteria</taxon>
        <taxon>Bacillati</taxon>
        <taxon>Bacillota</taxon>
        <taxon>Clostridia</taxon>
        <taxon>Lachnospirales</taxon>
        <taxon>Lachnospiraceae</taxon>
        <taxon>Blautia</taxon>
    </lineage>
</organism>
<protein>
    <submittedName>
        <fullName evidence="5">Inositol 2-dehydrogenase</fullName>
        <ecNumber evidence="5">1.1.1.18</ecNumber>
    </submittedName>
</protein>
<sequence>MVRLGIIGTGRIGRVHMAGIAQGSQNAVVKTAADPFLDEKTAQWAKSIGVERTTTDYREILEDPEIDGVLICSSTDTHSRISLEAIKAGKHVFCEKPIDHDVQKIKEVIQALEGTKIKYQVGFNRRFDHNFEALHRAVVEKKIGRPEVIKITSRDPEPPGIDYVKVSGGMFLDMTIHDFDMVRYLAGCDATEIYVQSANLVDPQIKEAGDVDTAVIVLQMENGAIAVIDNSRRAVYGYDQRAEVFGSLGMAAVSNDSDSSLVISNSEGVTGEKPQFFFLERYMEAYKKEIKAFTDAIEKDTETPLGVYDGLKPVLMGLAAKRSLKEHRPVKVEEIMKEEGID</sequence>
<dbReference type="AlphaFoldDB" id="A0A9D2RYP8"/>
<feature type="domain" description="Gfo/Idh/MocA-like oxidoreductase N-terminal" evidence="3">
    <location>
        <begin position="3"/>
        <end position="123"/>
    </location>
</feature>
<dbReference type="InterPro" id="IPR030827">
    <property type="entry name" value="Myo_inos_IolG"/>
</dbReference>
<dbReference type="PANTHER" id="PTHR42840">
    <property type="entry name" value="NAD(P)-BINDING ROSSMANN-FOLD SUPERFAMILY PROTEIN-RELATED"/>
    <property type="match status" value="1"/>
</dbReference>
<proteinExistence type="inferred from homology"/>
<name>A0A9D2RYP8_9FIRM</name>
<evidence type="ECO:0000259" key="3">
    <source>
        <dbReference type="Pfam" id="PF01408"/>
    </source>
</evidence>
<reference evidence="5" key="2">
    <citation type="submission" date="2021-04" db="EMBL/GenBank/DDBJ databases">
        <authorList>
            <person name="Gilroy R."/>
        </authorList>
    </citation>
    <scope>NUCLEOTIDE SEQUENCE</scope>
    <source>
        <strain evidence="5">ChiSjej1B19-5720</strain>
    </source>
</reference>
<comment type="caution">
    <text evidence="5">The sequence shown here is derived from an EMBL/GenBank/DDBJ whole genome shotgun (WGS) entry which is preliminary data.</text>
</comment>
<dbReference type="GO" id="GO:0050112">
    <property type="term" value="F:inositol 2-dehydrogenase (NAD+) activity"/>
    <property type="evidence" value="ECO:0007669"/>
    <property type="project" value="UniProtKB-EC"/>
</dbReference>
<dbReference type="GO" id="GO:0000166">
    <property type="term" value="F:nucleotide binding"/>
    <property type="evidence" value="ECO:0007669"/>
    <property type="project" value="InterPro"/>
</dbReference>
<dbReference type="SUPFAM" id="SSF51735">
    <property type="entry name" value="NAD(P)-binding Rossmann-fold domains"/>
    <property type="match status" value="1"/>
</dbReference>
<accession>A0A9D2RYP8</accession>
<reference evidence="5" key="1">
    <citation type="journal article" date="2021" name="PeerJ">
        <title>Extensive microbial diversity within the chicken gut microbiome revealed by metagenomics and culture.</title>
        <authorList>
            <person name="Gilroy R."/>
            <person name="Ravi A."/>
            <person name="Getino M."/>
            <person name="Pursley I."/>
            <person name="Horton D.L."/>
            <person name="Alikhan N.F."/>
            <person name="Baker D."/>
            <person name="Gharbi K."/>
            <person name="Hall N."/>
            <person name="Watson M."/>
            <person name="Adriaenssens E.M."/>
            <person name="Foster-Nyarko E."/>
            <person name="Jarju S."/>
            <person name="Secka A."/>
            <person name="Antonio M."/>
            <person name="Oren A."/>
            <person name="Chaudhuri R.R."/>
            <person name="La Ragione R."/>
            <person name="Hildebrand F."/>
            <person name="Pallen M.J."/>
        </authorList>
    </citation>
    <scope>NUCLEOTIDE SEQUENCE</scope>
    <source>
        <strain evidence="5">ChiSjej1B19-5720</strain>
    </source>
</reference>
<dbReference type="NCBIfam" id="TIGR04380">
    <property type="entry name" value="myo_inos_iolG"/>
    <property type="match status" value="1"/>
</dbReference>